<keyword evidence="3" id="KW-1185">Reference proteome</keyword>
<reference evidence="2 3" key="1">
    <citation type="submission" date="2016-10" db="EMBL/GenBank/DDBJ databases">
        <title>Reductive evolution of mitochondrial metabolism and differential evolution of invasion-related proteins in Cryptosporidium.</title>
        <authorList>
            <person name="Liu S."/>
            <person name="Roellig D.M."/>
            <person name="Guo Y."/>
            <person name="Li N."/>
            <person name="Frace M.A."/>
            <person name="Tang K."/>
            <person name="Zhang L."/>
            <person name="Feng Y."/>
            <person name="Xiao L."/>
        </authorList>
    </citation>
    <scope>NUCLEOTIDE SEQUENCE [LARGE SCALE GENOMIC DNA]</scope>
    <source>
        <strain evidence="2">39726</strain>
    </source>
</reference>
<feature type="region of interest" description="Disordered" evidence="1">
    <location>
        <begin position="1"/>
        <end position="50"/>
    </location>
</feature>
<feature type="compositionally biased region" description="Basic and acidic residues" evidence="1">
    <location>
        <begin position="37"/>
        <end position="47"/>
    </location>
</feature>
<dbReference type="OrthoDB" id="342606at2759"/>
<proteinExistence type="predicted"/>
<dbReference type="GeneID" id="39979756"/>
<gene>
    <name evidence="2" type="ORF">cubi_02966</name>
</gene>
<feature type="region of interest" description="Disordered" evidence="1">
    <location>
        <begin position="141"/>
        <end position="160"/>
    </location>
</feature>
<dbReference type="EMBL" id="LRBP01000008">
    <property type="protein sequence ID" value="OII74833.1"/>
    <property type="molecule type" value="Genomic_DNA"/>
</dbReference>
<evidence type="ECO:0000256" key="1">
    <source>
        <dbReference type="SAM" id="MobiDB-lite"/>
    </source>
</evidence>
<sequence>MSRLSNSTETMTGLSANESNNSFNNYRKNFPTSSSSETHKNSSDERNNLTSGDICRLNYSFAESPELDIDRNQSAQQRDKIHDGASESLTNSPLDSTVRNDTISQVDKIKINNSKNSKSTSNSAAGIINSFKSWTNSLVTHLSKQKGRNRRDRSSRNMDTPLNVEANTEVRGRISQIEDNTSNAFRANISDEEFARRMQIEELNNFGALHIMENNSSLPPYLLGNFQDANYNPNITVSSSNSMTVSPFQGAPYKFEFQSSDDER</sequence>
<accession>A0A1J4MKS5</accession>
<protein>
    <submittedName>
        <fullName evidence="2">Uncharacterized protein</fullName>
    </submittedName>
</protein>
<feature type="region of interest" description="Disordered" evidence="1">
    <location>
        <begin position="71"/>
        <end position="99"/>
    </location>
</feature>
<feature type="compositionally biased region" description="Basic residues" evidence="1">
    <location>
        <begin position="143"/>
        <end position="153"/>
    </location>
</feature>
<dbReference type="AlphaFoldDB" id="A0A1J4MKS5"/>
<organism evidence="2 3">
    <name type="scientific">Cryptosporidium ubiquitum</name>
    <dbReference type="NCBI Taxonomy" id="857276"/>
    <lineage>
        <taxon>Eukaryota</taxon>
        <taxon>Sar</taxon>
        <taxon>Alveolata</taxon>
        <taxon>Apicomplexa</taxon>
        <taxon>Conoidasida</taxon>
        <taxon>Coccidia</taxon>
        <taxon>Eucoccidiorida</taxon>
        <taxon>Eimeriorina</taxon>
        <taxon>Cryptosporidiidae</taxon>
        <taxon>Cryptosporidium</taxon>
    </lineage>
</organism>
<feature type="compositionally biased region" description="Polar residues" evidence="1">
    <location>
        <begin position="87"/>
        <end position="99"/>
    </location>
</feature>
<feature type="compositionally biased region" description="Polar residues" evidence="1">
    <location>
        <begin position="1"/>
        <end position="32"/>
    </location>
</feature>
<name>A0A1J4MKS5_9CRYT</name>
<dbReference type="RefSeq" id="XP_028875978.1">
    <property type="nucleotide sequence ID" value="XM_029019977.1"/>
</dbReference>
<dbReference type="VEuPathDB" id="CryptoDB:cubi_02966"/>
<evidence type="ECO:0000313" key="2">
    <source>
        <dbReference type="EMBL" id="OII74833.1"/>
    </source>
</evidence>
<evidence type="ECO:0000313" key="3">
    <source>
        <dbReference type="Proteomes" id="UP000186176"/>
    </source>
</evidence>
<comment type="caution">
    <text evidence="2">The sequence shown here is derived from an EMBL/GenBank/DDBJ whole genome shotgun (WGS) entry which is preliminary data.</text>
</comment>
<dbReference type="Proteomes" id="UP000186176">
    <property type="component" value="Unassembled WGS sequence"/>
</dbReference>